<dbReference type="EMBL" id="CAWUPB010001166">
    <property type="protein sequence ID" value="CAK7345180.1"/>
    <property type="molecule type" value="Genomic_DNA"/>
</dbReference>
<keyword evidence="9" id="KW-1185">Reference proteome</keyword>
<comment type="pathway">
    <text evidence="1">Pigment biosynthesis; anthocyanin biosynthesis.</text>
</comment>
<comment type="caution">
    <text evidence="8">The sequence shown here is derived from an EMBL/GenBank/DDBJ whole genome shotgun (WGS) entry which is preliminary data.</text>
</comment>
<dbReference type="InterPro" id="IPR002213">
    <property type="entry name" value="UDP_glucos_trans"/>
</dbReference>
<reference evidence="8 9" key="1">
    <citation type="submission" date="2024-01" db="EMBL/GenBank/DDBJ databases">
        <authorList>
            <person name="Waweru B."/>
        </authorList>
    </citation>
    <scope>NUCLEOTIDE SEQUENCE [LARGE SCALE GENOMIC DNA]</scope>
</reference>
<accession>A0AAV1S221</accession>
<dbReference type="Gene3D" id="3.40.50.2000">
    <property type="entry name" value="Glycogen Phosphorylase B"/>
    <property type="match status" value="2"/>
</dbReference>
<dbReference type="SUPFAM" id="SSF53756">
    <property type="entry name" value="UDP-Glycosyltransferase/glycogen phosphorylase"/>
    <property type="match status" value="1"/>
</dbReference>
<dbReference type="PANTHER" id="PTHR48048:SF45">
    <property type="entry name" value="GLYCOSYLTRANSFERASE"/>
    <property type="match status" value="1"/>
</dbReference>
<dbReference type="EC" id="2.4.1.-" evidence="7"/>
<dbReference type="InterPro" id="IPR050481">
    <property type="entry name" value="UDP-glycosyltransf_plant"/>
</dbReference>
<evidence type="ECO:0000256" key="2">
    <source>
        <dbReference type="ARBA" id="ARBA00009995"/>
    </source>
</evidence>
<dbReference type="FunFam" id="3.40.50.2000:FF:000056">
    <property type="entry name" value="Glycosyltransferase"/>
    <property type="match status" value="1"/>
</dbReference>
<sequence length="419" mass="47396">MTKAELVFIPFPGIGHLVSTVDVAKLLVDRDERLSITFLIMKAGVDSKVDRFIDSVSAACKCIRFIDLPKDEHDPNQPILLSFIESQKPHVKEEVSKLVSHSELSHDSPRLAGIVVDMFCTSMIDVAKEFGVPSYLFFTSGAAFLGLEFYIQALHDEQKVDPTEFKDSDAELVMPWLTNPLPAKLLPSFLLHKEWMPVFLGQTRRFRETKGIIVNTFEELESHAVSSFFKGNTPPVYPVGPILNLNRDGDHNPRSDRSNKYKDIIQWLDDQPQSSVVYLCFGSAGSFDMDQVKEIACALEQSGHRFLWSLRQPPPRDKMEPPTDYVNFQEVLPEGFLDRTIEIGKVIGWAPQVDVLAHPSVGGFVSHCGWNSILESIWFGVPVAAWPLHGDEQFNAFQIIIELELGVEIKMDYRKELFF</sequence>
<dbReference type="Pfam" id="PF00201">
    <property type="entry name" value="UDPGT"/>
    <property type="match status" value="1"/>
</dbReference>
<protein>
    <recommendedName>
        <fullName evidence="7">Glycosyltransferase</fullName>
        <ecNumber evidence="7">2.4.1.-</ecNumber>
    </recommendedName>
</protein>
<dbReference type="AlphaFoldDB" id="A0AAV1S221"/>
<gene>
    <name evidence="8" type="ORF">DCAF_LOCUS18134</name>
</gene>
<evidence type="ECO:0000256" key="3">
    <source>
        <dbReference type="ARBA" id="ARBA00022676"/>
    </source>
</evidence>
<dbReference type="PROSITE" id="PS00375">
    <property type="entry name" value="UDPGT"/>
    <property type="match status" value="1"/>
</dbReference>
<evidence type="ECO:0000256" key="6">
    <source>
        <dbReference type="RuleBase" id="RU003718"/>
    </source>
</evidence>
<evidence type="ECO:0000313" key="8">
    <source>
        <dbReference type="EMBL" id="CAK7345180.1"/>
    </source>
</evidence>
<dbReference type="FunFam" id="3.40.50.2000:FF:000080">
    <property type="entry name" value="Glycosyltransferase"/>
    <property type="match status" value="1"/>
</dbReference>
<keyword evidence="3 6" id="KW-0328">Glycosyltransferase</keyword>
<name>A0AAV1S221_9ROSI</name>
<dbReference type="CDD" id="cd03784">
    <property type="entry name" value="GT1_Gtf-like"/>
    <property type="match status" value="1"/>
</dbReference>
<evidence type="ECO:0000256" key="5">
    <source>
        <dbReference type="ARBA" id="ARBA00047606"/>
    </source>
</evidence>
<evidence type="ECO:0000256" key="7">
    <source>
        <dbReference type="RuleBase" id="RU362057"/>
    </source>
</evidence>
<comment type="catalytic activity">
    <reaction evidence="5">
        <text>an anthocyanidin + UDP-alpha-D-glucose + H(+) = an anthocyanidin 3-O-beta-D-glucoside + UDP</text>
        <dbReference type="Rhea" id="RHEA:20093"/>
        <dbReference type="ChEBI" id="CHEBI:15378"/>
        <dbReference type="ChEBI" id="CHEBI:16307"/>
        <dbReference type="ChEBI" id="CHEBI:58223"/>
        <dbReference type="ChEBI" id="CHEBI:58885"/>
        <dbReference type="ChEBI" id="CHEBI:143576"/>
        <dbReference type="EC" id="2.4.1.115"/>
    </reaction>
</comment>
<dbReference type="InterPro" id="IPR035595">
    <property type="entry name" value="UDP_glycos_trans_CS"/>
</dbReference>
<dbReference type="Proteomes" id="UP001314170">
    <property type="component" value="Unassembled WGS sequence"/>
</dbReference>
<dbReference type="PANTHER" id="PTHR48048">
    <property type="entry name" value="GLYCOSYLTRANSFERASE"/>
    <property type="match status" value="1"/>
</dbReference>
<evidence type="ECO:0000256" key="4">
    <source>
        <dbReference type="ARBA" id="ARBA00022679"/>
    </source>
</evidence>
<organism evidence="8 9">
    <name type="scientific">Dovyalis caffra</name>
    <dbReference type="NCBI Taxonomy" id="77055"/>
    <lineage>
        <taxon>Eukaryota</taxon>
        <taxon>Viridiplantae</taxon>
        <taxon>Streptophyta</taxon>
        <taxon>Embryophyta</taxon>
        <taxon>Tracheophyta</taxon>
        <taxon>Spermatophyta</taxon>
        <taxon>Magnoliopsida</taxon>
        <taxon>eudicotyledons</taxon>
        <taxon>Gunneridae</taxon>
        <taxon>Pentapetalae</taxon>
        <taxon>rosids</taxon>
        <taxon>fabids</taxon>
        <taxon>Malpighiales</taxon>
        <taxon>Salicaceae</taxon>
        <taxon>Flacourtieae</taxon>
        <taxon>Dovyalis</taxon>
    </lineage>
</organism>
<evidence type="ECO:0000313" key="9">
    <source>
        <dbReference type="Proteomes" id="UP001314170"/>
    </source>
</evidence>
<evidence type="ECO:0000256" key="1">
    <source>
        <dbReference type="ARBA" id="ARBA00004935"/>
    </source>
</evidence>
<keyword evidence="4 6" id="KW-0808">Transferase</keyword>
<dbReference type="GO" id="GO:0047213">
    <property type="term" value="F:anthocyanidin 3-O-glucosyltransferase activity"/>
    <property type="evidence" value="ECO:0007669"/>
    <property type="project" value="UniProtKB-EC"/>
</dbReference>
<proteinExistence type="inferred from homology"/>
<comment type="similarity">
    <text evidence="2 6">Belongs to the UDP-glycosyltransferase family.</text>
</comment>